<feature type="region of interest" description="Disordered" evidence="1">
    <location>
        <begin position="204"/>
        <end position="250"/>
    </location>
</feature>
<dbReference type="AlphaFoldDB" id="A0A0F9FEX3"/>
<organism evidence="2">
    <name type="scientific">marine sediment metagenome</name>
    <dbReference type="NCBI Taxonomy" id="412755"/>
    <lineage>
        <taxon>unclassified sequences</taxon>
        <taxon>metagenomes</taxon>
        <taxon>ecological metagenomes</taxon>
    </lineage>
</organism>
<comment type="caution">
    <text evidence="2">The sequence shown here is derived from an EMBL/GenBank/DDBJ whole genome shotgun (WGS) entry which is preliminary data.</text>
</comment>
<protein>
    <submittedName>
        <fullName evidence="2">Uncharacterized protein</fullName>
    </submittedName>
</protein>
<evidence type="ECO:0000313" key="2">
    <source>
        <dbReference type="EMBL" id="KKL55800.1"/>
    </source>
</evidence>
<dbReference type="EMBL" id="LAZR01030710">
    <property type="protein sequence ID" value="KKL55800.1"/>
    <property type="molecule type" value="Genomic_DNA"/>
</dbReference>
<gene>
    <name evidence="2" type="ORF">LCGC14_2251810</name>
</gene>
<feature type="region of interest" description="Disordered" evidence="1">
    <location>
        <begin position="73"/>
        <end position="100"/>
    </location>
</feature>
<proteinExistence type="predicted"/>
<sequence length="272" mass="29911">MTDVNKSGSSNDDQGGGDGQTIPYSRFKEVNDRLRAAEEQVKELAAFKELGFSAPELGEILQVTDAMAAHIKKQQEDAAANDAKPKAPAGAGTEEEQEAEKLRTSIYKAIPALKELEQLPELRRTEAKEKEAETLRQRQVRGERAIERLKTVAKKAGYTDEHLPYLEAMMTGLVNKDPKLIARFNDGDLDVVTEVFDHYTGTLISPANRSKSAGAKRVKDTNQQELSSKLKGGSAKPPEGETAPKTIDDADKQAMEFLEENVPSIPETDEEE</sequence>
<name>A0A0F9FEX3_9ZZZZ</name>
<reference evidence="2" key="1">
    <citation type="journal article" date="2015" name="Nature">
        <title>Complex archaea that bridge the gap between prokaryotes and eukaryotes.</title>
        <authorList>
            <person name="Spang A."/>
            <person name="Saw J.H."/>
            <person name="Jorgensen S.L."/>
            <person name="Zaremba-Niedzwiedzka K."/>
            <person name="Martijn J."/>
            <person name="Lind A.E."/>
            <person name="van Eijk R."/>
            <person name="Schleper C."/>
            <person name="Guy L."/>
            <person name="Ettema T.J."/>
        </authorList>
    </citation>
    <scope>NUCLEOTIDE SEQUENCE</scope>
</reference>
<feature type="compositionally biased region" description="Low complexity" evidence="1">
    <location>
        <begin position="77"/>
        <end position="92"/>
    </location>
</feature>
<evidence type="ECO:0000256" key="1">
    <source>
        <dbReference type="SAM" id="MobiDB-lite"/>
    </source>
</evidence>
<feature type="region of interest" description="Disordered" evidence="1">
    <location>
        <begin position="1"/>
        <end position="26"/>
    </location>
</feature>
<accession>A0A0F9FEX3</accession>